<organism evidence="2 3">
    <name type="scientific">Seminavis robusta</name>
    <dbReference type="NCBI Taxonomy" id="568900"/>
    <lineage>
        <taxon>Eukaryota</taxon>
        <taxon>Sar</taxon>
        <taxon>Stramenopiles</taxon>
        <taxon>Ochrophyta</taxon>
        <taxon>Bacillariophyta</taxon>
        <taxon>Bacillariophyceae</taxon>
        <taxon>Bacillariophycidae</taxon>
        <taxon>Naviculales</taxon>
        <taxon>Naviculaceae</taxon>
        <taxon>Seminavis</taxon>
    </lineage>
</organism>
<feature type="region of interest" description="Disordered" evidence="1">
    <location>
        <begin position="410"/>
        <end position="438"/>
    </location>
</feature>
<name>A0A9N8DWN2_9STRA</name>
<reference evidence="2" key="1">
    <citation type="submission" date="2020-06" db="EMBL/GenBank/DDBJ databases">
        <authorList>
            <consortium name="Plant Systems Biology data submission"/>
        </authorList>
    </citation>
    <scope>NUCLEOTIDE SEQUENCE</scope>
    <source>
        <strain evidence="2">D6</strain>
    </source>
</reference>
<accession>A0A9N8DWN2</accession>
<comment type="caution">
    <text evidence="2">The sequence shown here is derived from an EMBL/GenBank/DDBJ whole genome shotgun (WGS) entry which is preliminary data.</text>
</comment>
<feature type="compositionally biased region" description="Polar residues" evidence="1">
    <location>
        <begin position="410"/>
        <end position="422"/>
    </location>
</feature>
<keyword evidence="3" id="KW-1185">Reference proteome</keyword>
<feature type="region of interest" description="Disordered" evidence="1">
    <location>
        <begin position="344"/>
        <end position="392"/>
    </location>
</feature>
<dbReference type="EMBL" id="CAICTM010000431">
    <property type="protein sequence ID" value="CAB9510347.1"/>
    <property type="molecule type" value="Genomic_DNA"/>
</dbReference>
<feature type="compositionally biased region" description="Acidic residues" evidence="1">
    <location>
        <begin position="78"/>
        <end position="88"/>
    </location>
</feature>
<evidence type="ECO:0000313" key="2">
    <source>
        <dbReference type="EMBL" id="CAB9510347.1"/>
    </source>
</evidence>
<dbReference type="Proteomes" id="UP001153069">
    <property type="component" value="Unassembled WGS sequence"/>
</dbReference>
<feature type="compositionally biased region" description="Basic and acidic residues" evidence="1">
    <location>
        <begin position="365"/>
        <end position="386"/>
    </location>
</feature>
<sequence>MLVWGLSPQEAPQYVPKRLRKEPAFLTRVCKTSVDAIKSVSWGVTNATLLMIELTHLAVMESAGIPTENKNKRKVNDDESFLDQDDDEDEPYAKICGRYRNKRYPVTLWEFNHSNNPHLPATTFQFFIRFLLILKGGLRMLACEANPITALQFIAFSLSNQINQGAEDHQYDADSVLIAIDNCSSRCITNCMKDFIGKPTKVQVKVQGIGGTVTATYKGTVRWSIEDDDGMVHHFLIPDTYYNPSTPYRLLSPQHWARVADDNRPKQRGTWCATYEDSVELFWNQRSFKRMIPLSPSNNIAIVRSAPSFSKLHAFCSEIAPAISSDRKEQELDETELLCCPAASVTDDESSVSSDRSDSEDDPEFEPRAHPDLPRDVNTEGERSKEFQQQVTDASFKMGKDLNKFVQVPVNQEARTTRSTPSFPRERQSTQVCKLHVR</sequence>
<evidence type="ECO:0000256" key="1">
    <source>
        <dbReference type="SAM" id="MobiDB-lite"/>
    </source>
</evidence>
<dbReference type="AlphaFoldDB" id="A0A9N8DWN2"/>
<proteinExistence type="predicted"/>
<dbReference type="OrthoDB" id="41786at2759"/>
<protein>
    <submittedName>
        <fullName evidence="2">Uncharacterized protein</fullName>
    </submittedName>
</protein>
<evidence type="ECO:0000313" key="3">
    <source>
        <dbReference type="Proteomes" id="UP001153069"/>
    </source>
</evidence>
<feature type="region of interest" description="Disordered" evidence="1">
    <location>
        <begin position="69"/>
        <end position="88"/>
    </location>
</feature>
<gene>
    <name evidence="2" type="ORF">SEMRO_432_G141710.1</name>
</gene>